<keyword evidence="3" id="KW-1133">Transmembrane helix</keyword>
<dbReference type="PANTHER" id="PTHR20855">
    <property type="entry name" value="ADIPOR/PROGESTIN RECEPTOR-RELATED"/>
    <property type="match status" value="1"/>
</dbReference>
<reference evidence="7" key="1">
    <citation type="journal article" date="2005" name="Nature">
        <title>The map-based sequence of the rice genome.</title>
        <authorList>
            <consortium name="International rice genome sequencing project (IRGSP)"/>
            <person name="Matsumoto T."/>
            <person name="Wu J."/>
            <person name="Kanamori H."/>
            <person name="Katayose Y."/>
            <person name="Fujisawa M."/>
            <person name="Namiki N."/>
            <person name="Mizuno H."/>
            <person name="Yamamoto K."/>
            <person name="Antonio B.A."/>
            <person name="Baba T."/>
            <person name="Sakata K."/>
            <person name="Nagamura Y."/>
            <person name="Aoki H."/>
            <person name="Arikawa K."/>
            <person name="Arita K."/>
            <person name="Bito T."/>
            <person name="Chiden Y."/>
            <person name="Fujitsuka N."/>
            <person name="Fukunaka R."/>
            <person name="Hamada M."/>
            <person name="Harada C."/>
            <person name="Hayashi A."/>
            <person name="Hijishita S."/>
            <person name="Honda M."/>
            <person name="Hosokawa S."/>
            <person name="Ichikawa Y."/>
            <person name="Idonuma A."/>
            <person name="Iijima M."/>
            <person name="Ikeda M."/>
            <person name="Ikeno M."/>
            <person name="Ito K."/>
            <person name="Ito S."/>
            <person name="Ito T."/>
            <person name="Ito Y."/>
            <person name="Ito Y."/>
            <person name="Iwabuchi A."/>
            <person name="Kamiya K."/>
            <person name="Karasawa W."/>
            <person name="Kurita K."/>
            <person name="Katagiri S."/>
            <person name="Kikuta A."/>
            <person name="Kobayashi H."/>
            <person name="Kobayashi N."/>
            <person name="Machita K."/>
            <person name="Maehara T."/>
            <person name="Masukawa M."/>
            <person name="Mizubayashi T."/>
            <person name="Mukai Y."/>
            <person name="Nagasaki H."/>
            <person name="Nagata Y."/>
            <person name="Naito S."/>
            <person name="Nakashima M."/>
            <person name="Nakama Y."/>
            <person name="Nakamichi Y."/>
            <person name="Nakamura M."/>
            <person name="Meguro A."/>
            <person name="Negishi M."/>
            <person name="Ohta I."/>
            <person name="Ohta T."/>
            <person name="Okamoto M."/>
            <person name="Ono N."/>
            <person name="Saji S."/>
            <person name="Sakaguchi M."/>
            <person name="Sakai K."/>
            <person name="Shibata M."/>
            <person name="Shimokawa T."/>
            <person name="Song J."/>
            <person name="Takazaki Y."/>
            <person name="Terasawa K."/>
            <person name="Tsugane M."/>
            <person name="Tsuji K."/>
            <person name="Ueda S."/>
            <person name="Waki K."/>
            <person name="Yamagata H."/>
            <person name="Yamamoto M."/>
            <person name="Yamamoto S."/>
            <person name="Yamane H."/>
            <person name="Yoshiki S."/>
            <person name="Yoshihara R."/>
            <person name="Yukawa K."/>
            <person name="Zhong H."/>
            <person name="Yano M."/>
            <person name="Yuan Q."/>
            <person name="Ouyang S."/>
            <person name="Liu J."/>
            <person name="Jones K.M."/>
            <person name="Gansberger K."/>
            <person name="Moffat K."/>
            <person name="Hill J."/>
            <person name="Bera J."/>
            <person name="Fadrosh D."/>
            <person name="Jin S."/>
            <person name="Johri S."/>
            <person name="Kim M."/>
            <person name="Overton L."/>
            <person name="Reardon M."/>
            <person name="Tsitrin T."/>
            <person name="Vuong H."/>
            <person name="Weaver B."/>
            <person name="Ciecko A."/>
            <person name="Tallon L."/>
            <person name="Jackson J."/>
            <person name="Pai G."/>
            <person name="Aken S.V."/>
            <person name="Utterback T."/>
            <person name="Reidmuller S."/>
            <person name="Feldblyum T."/>
            <person name="Hsiao J."/>
            <person name="Zismann V."/>
            <person name="Iobst S."/>
            <person name="de Vazeille A.R."/>
            <person name="Buell C.R."/>
            <person name="Ying K."/>
            <person name="Li Y."/>
            <person name="Lu T."/>
            <person name="Huang Y."/>
            <person name="Zhao Q."/>
            <person name="Feng Q."/>
            <person name="Zhang L."/>
            <person name="Zhu J."/>
            <person name="Weng Q."/>
            <person name="Mu J."/>
            <person name="Lu Y."/>
            <person name="Fan D."/>
            <person name="Liu Y."/>
            <person name="Guan J."/>
            <person name="Zhang Y."/>
            <person name="Yu S."/>
            <person name="Liu X."/>
            <person name="Zhang Y."/>
            <person name="Hong G."/>
            <person name="Han B."/>
            <person name="Choisne N."/>
            <person name="Demange N."/>
            <person name="Orjeda G."/>
            <person name="Samain S."/>
            <person name="Cattolico L."/>
            <person name="Pelletier E."/>
            <person name="Couloux A."/>
            <person name="Segurens B."/>
            <person name="Wincker P."/>
            <person name="D'Hont A."/>
            <person name="Scarpelli C."/>
            <person name="Weissenbach J."/>
            <person name="Salanoubat M."/>
            <person name="Quetier F."/>
            <person name="Yu Y."/>
            <person name="Kim H.R."/>
            <person name="Rambo T."/>
            <person name="Currie J."/>
            <person name="Collura K."/>
            <person name="Luo M."/>
            <person name="Yang T."/>
            <person name="Ammiraju J.S.S."/>
            <person name="Engler F."/>
            <person name="Soderlund C."/>
            <person name="Wing R.A."/>
            <person name="Palmer L.E."/>
            <person name="de la Bastide M."/>
            <person name="Spiegel L."/>
            <person name="Nascimento L."/>
            <person name="Zutavern T."/>
            <person name="O'Shaughnessy A."/>
            <person name="Dike S."/>
            <person name="Dedhia N."/>
            <person name="Preston R."/>
            <person name="Balija V."/>
            <person name="McCombie W.R."/>
            <person name="Chow T."/>
            <person name="Chen H."/>
            <person name="Chung M."/>
            <person name="Chen C."/>
            <person name="Shaw J."/>
            <person name="Wu H."/>
            <person name="Hsiao K."/>
            <person name="Chao Y."/>
            <person name="Chu M."/>
            <person name="Cheng C."/>
            <person name="Hour A."/>
            <person name="Lee P."/>
            <person name="Lin S."/>
            <person name="Lin Y."/>
            <person name="Liou J."/>
            <person name="Liu S."/>
            <person name="Hsing Y."/>
            <person name="Raghuvanshi S."/>
            <person name="Mohanty A."/>
            <person name="Bharti A.K."/>
            <person name="Gaur A."/>
            <person name="Gupta V."/>
            <person name="Kumar D."/>
            <person name="Ravi V."/>
            <person name="Vij S."/>
            <person name="Kapur A."/>
            <person name="Khurana P."/>
            <person name="Khurana P."/>
            <person name="Khurana J.P."/>
            <person name="Tyagi A.K."/>
            <person name="Gaikwad K."/>
            <person name="Singh A."/>
            <person name="Dalal V."/>
            <person name="Srivastava S."/>
            <person name="Dixit A."/>
            <person name="Pal A.K."/>
            <person name="Ghazi I.A."/>
            <person name="Yadav M."/>
            <person name="Pandit A."/>
            <person name="Bhargava A."/>
            <person name="Sureshbabu K."/>
            <person name="Batra K."/>
            <person name="Sharma T.R."/>
            <person name="Mohapatra T."/>
            <person name="Singh N.K."/>
            <person name="Messing J."/>
            <person name="Nelson A.B."/>
            <person name="Fuks G."/>
            <person name="Kavchok S."/>
            <person name="Keizer G."/>
            <person name="Linton E."/>
            <person name="Llaca V."/>
            <person name="Song R."/>
            <person name="Tanyolac B."/>
            <person name="Young S."/>
            <person name="Ho-Il K."/>
            <person name="Hahn J.H."/>
            <person name="Sangsakoo G."/>
            <person name="Vanavichit A."/>
            <person name="de Mattos Luiz.A.T."/>
            <person name="Zimmer P.D."/>
            <person name="Malone G."/>
            <person name="Dellagostin O."/>
            <person name="de Oliveira A.C."/>
            <person name="Bevan M."/>
            <person name="Bancroft I."/>
            <person name="Minx P."/>
            <person name="Cordum H."/>
            <person name="Wilson R."/>
            <person name="Cheng Z."/>
            <person name="Jin W."/>
            <person name="Jiang J."/>
            <person name="Leong S.A."/>
            <person name="Iwama H."/>
            <person name="Gojobori T."/>
            <person name="Itoh T."/>
            <person name="Niimura Y."/>
            <person name="Fujii Y."/>
            <person name="Habara T."/>
            <person name="Sakai H."/>
            <person name="Sato Y."/>
            <person name="Wilson G."/>
            <person name="Kumar K."/>
            <person name="McCouch S."/>
            <person name="Juretic N."/>
            <person name="Hoen D."/>
            <person name="Wright S."/>
            <person name="Bruskiewich R."/>
            <person name="Bureau T."/>
            <person name="Miyao A."/>
            <person name="Hirochika H."/>
            <person name="Nishikawa T."/>
            <person name="Kadowaki K."/>
            <person name="Sugiura M."/>
            <person name="Burr B."/>
            <person name="Sasaki T."/>
        </authorList>
    </citation>
    <scope>NUCLEOTIDE SEQUENCE [LARGE SCALE GENOMIC DNA]</scope>
    <source>
        <strain evidence="7">cv. Nipponbare</strain>
    </source>
</reference>
<evidence type="ECO:0000313" key="7">
    <source>
        <dbReference type="Proteomes" id="UP000000763"/>
    </source>
</evidence>
<dbReference type="AlphaFoldDB" id="Q6ETL0"/>
<evidence type="ECO:0000313" key="6">
    <source>
        <dbReference type="EMBL" id="BAD28010.1"/>
    </source>
</evidence>
<name>Q6ETL0_ORYSJ</name>
<evidence type="ECO:0000256" key="1">
    <source>
        <dbReference type="ARBA" id="ARBA00004141"/>
    </source>
</evidence>
<reference evidence="7" key="2">
    <citation type="journal article" date="2008" name="Nucleic Acids Res.">
        <title>The rice annotation project database (RAP-DB): 2008 update.</title>
        <authorList>
            <consortium name="The rice annotation project (RAP)"/>
        </authorList>
    </citation>
    <scope>GENOME REANNOTATION</scope>
    <source>
        <strain evidence="7">cv. Nipponbare</strain>
    </source>
</reference>
<dbReference type="Proteomes" id="UP000000763">
    <property type="component" value="Chromosome 2"/>
</dbReference>
<dbReference type="GO" id="GO:0009725">
    <property type="term" value="P:response to hormone"/>
    <property type="evidence" value="ECO:0007669"/>
    <property type="project" value="UniProtKB-ARBA"/>
</dbReference>
<dbReference type="PANTHER" id="PTHR20855:SF100">
    <property type="entry name" value="HEPTAHELICAL TRANSMEMBRANE PROTEIN 2"/>
    <property type="match status" value="1"/>
</dbReference>
<dbReference type="GO" id="GO:0016020">
    <property type="term" value="C:membrane"/>
    <property type="evidence" value="ECO:0007669"/>
    <property type="project" value="UniProtKB-SubCell"/>
</dbReference>
<accession>Q6ETL0</accession>
<proteinExistence type="predicted"/>
<keyword evidence="4" id="KW-0472">Membrane</keyword>
<feature type="compositionally biased region" description="Pro residues" evidence="5">
    <location>
        <begin position="150"/>
        <end position="159"/>
    </location>
</feature>
<feature type="compositionally biased region" description="Low complexity" evidence="5">
    <location>
        <begin position="160"/>
        <end position="169"/>
    </location>
</feature>
<evidence type="ECO:0000256" key="4">
    <source>
        <dbReference type="ARBA" id="ARBA00023136"/>
    </source>
</evidence>
<evidence type="ECO:0000256" key="2">
    <source>
        <dbReference type="ARBA" id="ARBA00022692"/>
    </source>
</evidence>
<comment type="subcellular location">
    <subcellularLocation>
        <location evidence="1">Membrane</location>
        <topology evidence="1">Multi-pass membrane protein</topology>
    </subcellularLocation>
</comment>
<organism evidence="6 7">
    <name type="scientific">Oryza sativa subsp. japonica</name>
    <name type="common">Rice</name>
    <dbReference type="NCBI Taxonomy" id="39947"/>
    <lineage>
        <taxon>Eukaryota</taxon>
        <taxon>Viridiplantae</taxon>
        <taxon>Streptophyta</taxon>
        <taxon>Embryophyta</taxon>
        <taxon>Tracheophyta</taxon>
        <taxon>Spermatophyta</taxon>
        <taxon>Magnoliopsida</taxon>
        <taxon>Liliopsida</taxon>
        <taxon>Poales</taxon>
        <taxon>Poaceae</taxon>
        <taxon>BOP clade</taxon>
        <taxon>Oryzoideae</taxon>
        <taxon>Oryzeae</taxon>
        <taxon>Oryzinae</taxon>
        <taxon>Oryza</taxon>
        <taxon>Oryza sativa</taxon>
    </lineage>
</organism>
<dbReference type="InterPro" id="IPR004254">
    <property type="entry name" value="AdipoR/HlyIII-related"/>
</dbReference>
<keyword evidence="2" id="KW-0812">Transmembrane</keyword>
<dbReference type="GO" id="GO:0009744">
    <property type="term" value="P:response to sucrose"/>
    <property type="evidence" value="ECO:0007669"/>
    <property type="project" value="UniProtKB-ARBA"/>
</dbReference>
<gene>
    <name evidence="6" type="primary">P0544B02.24</name>
</gene>
<sequence>MGAVVAAAAAEMRRTGRCGGGGGGGGEKKGAKEEGVVVAAEAAAERGRRLRLVGYDELPDFLRDNEFIRGYYRAEWPLRDAALSAFSWHNETLNVWTCAPPIPLPIPFNLSFSSSHRWMICFSIFMPIVCCACHAAISVGSCSSWRSRSPEPPATPPPTSRRGSSVLCY</sequence>
<evidence type="ECO:0000256" key="5">
    <source>
        <dbReference type="SAM" id="MobiDB-lite"/>
    </source>
</evidence>
<dbReference type="EMBL" id="AP004840">
    <property type="protein sequence ID" value="BAD28010.1"/>
    <property type="molecule type" value="Genomic_DNA"/>
</dbReference>
<protein>
    <submittedName>
        <fullName evidence="6">Uncharacterized protein</fullName>
    </submittedName>
</protein>
<evidence type="ECO:0000256" key="3">
    <source>
        <dbReference type="ARBA" id="ARBA00022989"/>
    </source>
</evidence>
<feature type="region of interest" description="Disordered" evidence="5">
    <location>
        <begin position="143"/>
        <end position="169"/>
    </location>
</feature>